<evidence type="ECO:0000256" key="1">
    <source>
        <dbReference type="ARBA" id="ARBA00006096"/>
    </source>
</evidence>
<sequence length="399" mass="42778">MKKIIAVFACLLLSLATLGQNPASALDPNSVATVFSKLTASKELANPSVVVIDEQSGEIVFEKNAHSLRKPASLQKLFTAVAAVENFSMDKQFETSVWVGQAAKSIVIQGSSDPWISYRSTEAKKMKRTSMPKIATSTIKALKESNKGSVRNSTIYYTGLYSRDLANLKVFLRKGGVIATMKHVTKQEAIDKSESLVLASRSPKLEEILAFTLVWSDNVLAERIARLASRAAGNTYDDAGVAATFTTILSNLDIDSSSLVVEDASGLSKENRVTAQQVAQLLVKIHKDNRYDPIINGLPVGGISGTLRHRFLKTAPNAIGLVKAKSGSLNGTANLAGYVESGDREYAFVIIADKLNRGNSAGNRARAMMDKILGKVASPLLPVLAPDVEIGIISSDTPL</sequence>
<gene>
    <name evidence="3" type="ORF">UFOPK1399_00057</name>
</gene>
<dbReference type="Gene3D" id="3.40.710.10">
    <property type="entry name" value="DD-peptidase/beta-lactamase superfamily"/>
    <property type="match status" value="2"/>
</dbReference>
<dbReference type="GO" id="GO:0004185">
    <property type="term" value="F:serine-type carboxypeptidase activity"/>
    <property type="evidence" value="ECO:0007669"/>
    <property type="project" value="InterPro"/>
</dbReference>
<dbReference type="EMBL" id="CAEZSD010000003">
    <property type="protein sequence ID" value="CAB4529603.1"/>
    <property type="molecule type" value="Genomic_DNA"/>
</dbReference>
<keyword evidence="2" id="KW-0378">Hydrolase</keyword>
<dbReference type="InterPro" id="IPR000667">
    <property type="entry name" value="Peptidase_S13"/>
</dbReference>
<dbReference type="GO" id="GO:0006508">
    <property type="term" value="P:proteolysis"/>
    <property type="evidence" value="ECO:0007669"/>
    <property type="project" value="InterPro"/>
</dbReference>
<reference evidence="3" key="1">
    <citation type="submission" date="2020-05" db="EMBL/GenBank/DDBJ databases">
        <authorList>
            <person name="Chiriac C."/>
            <person name="Salcher M."/>
            <person name="Ghai R."/>
            <person name="Kavagutti S V."/>
        </authorList>
    </citation>
    <scope>NUCLEOTIDE SEQUENCE</scope>
</reference>
<dbReference type="PANTHER" id="PTHR30023:SF0">
    <property type="entry name" value="PENICILLIN-SENSITIVE CARBOXYPEPTIDASE A"/>
    <property type="match status" value="1"/>
</dbReference>
<dbReference type="SUPFAM" id="SSF56601">
    <property type="entry name" value="beta-lactamase/transpeptidase-like"/>
    <property type="match status" value="1"/>
</dbReference>
<dbReference type="GO" id="GO:0000270">
    <property type="term" value="P:peptidoglycan metabolic process"/>
    <property type="evidence" value="ECO:0007669"/>
    <property type="project" value="TreeGrafter"/>
</dbReference>
<dbReference type="AlphaFoldDB" id="A0A6J6AU49"/>
<protein>
    <submittedName>
        <fullName evidence="3">Unannotated protein</fullName>
    </submittedName>
</protein>
<organism evidence="3">
    <name type="scientific">freshwater metagenome</name>
    <dbReference type="NCBI Taxonomy" id="449393"/>
    <lineage>
        <taxon>unclassified sequences</taxon>
        <taxon>metagenomes</taxon>
        <taxon>ecological metagenomes</taxon>
    </lineage>
</organism>
<dbReference type="Pfam" id="PF02113">
    <property type="entry name" value="Peptidase_S13"/>
    <property type="match status" value="2"/>
</dbReference>
<evidence type="ECO:0000256" key="2">
    <source>
        <dbReference type="ARBA" id="ARBA00022801"/>
    </source>
</evidence>
<name>A0A6J6AU49_9ZZZZ</name>
<accession>A0A6J6AU49</accession>
<dbReference type="PANTHER" id="PTHR30023">
    <property type="entry name" value="D-ALANYL-D-ALANINE CARBOXYPEPTIDASE"/>
    <property type="match status" value="1"/>
</dbReference>
<proteinExistence type="inferred from homology"/>
<dbReference type="PRINTS" id="PR00922">
    <property type="entry name" value="DADACBPTASE3"/>
</dbReference>
<dbReference type="InterPro" id="IPR012338">
    <property type="entry name" value="Beta-lactam/transpept-like"/>
</dbReference>
<evidence type="ECO:0000313" key="3">
    <source>
        <dbReference type="EMBL" id="CAB4529603.1"/>
    </source>
</evidence>
<comment type="similarity">
    <text evidence="1">Belongs to the peptidase S13 family.</text>
</comment>